<dbReference type="EMBL" id="JARK01001371">
    <property type="protein sequence ID" value="EYC16039.1"/>
    <property type="molecule type" value="Genomic_DNA"/>
</dbReference>
<organism evidence="1 2">
    <name type="scientific">Ancylostoma ceylanicum</name>
    <dbReference type="NCBI Taxonomy" id="53326"/>
    <lineage>
        <taxon>Eukaryota</taxon>
        <taxon>Metazoa</taxon>
        <taxon>Ecdysozoa</taxon>
        <taxon>Nematoda</taxon>
        <taxon>Chromadorea</taxon>
        <taxon>Rhabditida</taxon>
        <taxon>Rhabditina</taxon>
        <taxon>Rhabditomorpha</taxon>
        <taxon>Strongyloidea</taxon>
        <taxon>Ancylostomatidae</taxon>
        <taxon>Ancylostomatinae</taxon>
        <taxon>Ancylostoma</taxon>
    </lineage>
</organism>
<gene>
    <name evidence="1" type="primary">Acey_s0035.g3110</name>
    <name evidence="1" type="ORF">Y032_0035g3110</name>
</gene>
<evidence type="ECO:0000313" key="2">
    <source>
        <dbReference type="Proteomes" id="UP000024635"/>
    </source>
</evidence>
<protein>
    <submittedName>
        <fullName evidence="1">Uncharacterized protein</fullName>
    </submittedName>
</protein>
<evidence type="ECO:0000313" key="1">
    <source>
        <dbReference type="EMBL" id="EYC16039.1"/>
    </source>
</evidence>
<sequence>MFPAVFIYLFIHSFNTRNAVCFIIIGHSPNFPLRGSLRTMAASLALLGGDPKRQHSPDIEVFSHSLTKTSESVAQIDAQCSLAFSDVWRRQTMFHPLTGQVCFCQEVKPKTEQQPRKIPFPEGLDCLPLSRERLCHLP</sequence>
<name>A0A016UL03_9BILA</name>
<reference evidence="2" key="1">
    <citation type="journal article" date="2015" name="Nat. Genet.">
        <title>The genome and transcriptome of the zoonotic hookworm Ancylostoma ceylanicum identify infection-specific gene families.</title>
        <authorList>
            <person name="Schwarz E.M."/>
            <person name="Hu Y."/>
            <person name="Antoshechkin I."/>
            <person name="Miller M.M."/>
            <person name="Sternberg P.W."/>
            <person name="Aroian R.V."/>
        </authorList>
    </citation>
    <scope>NUCLEOTIDE SEQUENCE</scope>
    <source>
        <strain evidence="2">HY135</strain>
    </source>
</reference>
<accession>A0A016UL03</accession>
<dbReference type="AlphaFoldDB" id="A0A016UL03"/>
<keyword evidence="2" id="KW-1185">Reference proteome</keyword>
<dbReference type="Proteomes" id="UP000024635">
    <property type="component" value="Unassembled WGS sequence"/>
</dbReference>
<comment type="caution">
    <text evidence="1">The sequence shown here is derived from an EMBL/GenBank/DDBJ whole genome shotgun (WGS) entry which is preliminary data.</text>
</comment>
<dbReference type="OrthoDB" id="45365at2759"/>
<proteinExistence type="predicted"/>